<accession>A0A8J5NG45</accession>
<dbReference type="PANTHER" id="PTHR46481:SF10">
    <property type="entry name" value="ZINC FINGER BED DOMAIN-CONTAINING PROTEIN 39"/>
    <property type="match status" value="1"/>
</dbReference>
<name>A0A8J5NG45_FUSOX</name>
<dbReference type="InterPro" id="IPR052035">
    <property type="entry name" value="ZnF_BED_domain_contain"/>
</dbReference>
<keyword evidence="4" id="KW-0862">Zinc</keyword>
<evidence type="ECO:0000256" key="5">
    <source>
        <dbReference type="ARBA" id="ARBA00023242"/>
    </source>
</evidence>
<gene>
    <name evidence="6" type="ORF">Forpe1208_v016446</name>
</gene>
<dbReference type="GO" id="GO:0005634">
    <property type="term" value="C:nucleus"/>
    <property type="evidence" value="ECO:0007669"/>
    <property type="project" value="UniProtKB-SubCell"/>
</dbReference>
<evidence type="ECO:0000256" key="1">
    <source>
        <dbReference type="ARBA" id="ARBA00004123"/>
    </source>
</evidence>
<keyword evidence="5" id="KW-0539">Nucleus</keyword>
<evidence type="ECO:0000313" key="7">
    <source>
        <dbReference type="Proteomes" id="UP000694050"/>
    </source>
</evidence>
<evidence type="ECO:0000256" key="3">
    <source>
        <dbReference type="ARBA" id="ARBA00022771"/>
    </source>
</evidence>
<keyword evidence="3" id="KW-0863">Zinc-finger</keyword>
<keyword evidence="2" id="KW-0479">Metal-binding</keyword>
<sequence>MAEEDIRNHRTRCFGHILNLAARAFLWGEDPDSFEREAFTEAAFQVEERELRLWRKRGAVGKLHNIVRFVRASPQRRELMKSLACDQNDEDGYQLFEEERAAIDLELMQNNETRWNSTFLMIQRAIRKREHIDHFIAYLETKTSEPRQRVPVQDQLSP</sequence>
<reference evidence="6" key="1">
    <citation type="submission" date="2021-04" db="EMBL/GenBank/DDBJ databases">
        <title>First draft genome resource for Brassicaceae pathogens Fusarium oxysporum f. sp. raphani and Fusarium oxysporum f. sp. rapae.</title>
        <authorList>
            <person name="Asai S."/>
        </authorList>
    </citation>
    <scope>NUCLEOTIDE SEQUENCE</scope>
    <source>
        <strain evidence="6">Tf1208</strain>
    </source>
</reference>
<dbReference type="GO" id="GO:0008270">
    <property type="term" value="F:zinc ion binding"/>
    <property type="evidence" value="ECO:0007669"/>
    <property type="project" value="UniProtKB-KW"/>
</dbReference>
<evidence type="ECO:0000313" key="6">
    <source>
        <dbReference type="EMBL" id="KAG7403390.1"/>
    </source>
</evidence>
<dbReference type="Proteomes" id="UP000694050">
    <property type="component" value="Unassembled WGS sequence"/>
</dbReference>
<comment type="caution">
    <text evidence="6">The sequence shown here is derived from an EMBL/GenBank/DDBJ whole genome shotgun (WGS) entry which is preliminary data.</text>
</comment>
<comment type="subcellular location">
    <subcellularLocation>
        <location evidence="1">Nucleus</location>
    </subcellularLocation>
</comment>
<dbReference type="EMBL" id="JAELUQ010000015">
    <property type="protein sequence ID" value="KAG7403390.1"/>
    <property type="molecule type" value="Genomic_DNA"/>
</dbReference>
<proteinExistence type="predicted"/>
<organism evidence="6 7">
    <name type="scientific">Fusarium oxysporum f. sp. rapae</name>
    <dbReference type="NCBI Taxonomy" id="485398"/>
    <lineage>
        <taxon>Eukaryota</taxon>
        <taxon>Fungi</taxon>
        <taxon>Dikarya</taxon>
        <taxon>Ascomycota</taxon>
        <taxon>Pezizomycotina</taxon>
        <taxon>Sordariomycetes</taxon>
        <taxon>Hypocreomycetidae</taxon>
        <taxon>Hypocreales</taxon>
        <taxon>Nectriaceae</taxon>
        <taxon>Fusarium</taxon>
        <taxon>Fusarium oxysporum species complex</taxon>
    </lineage>
</organism>
<dbReference type="AlphaFoldDB" id="A0A8J5NG45"/>
<dbReference type="PANTHER" id="PTHR46481">
    <property type="entry name" value="ZINC FINGER BED DOMAIN-CONTAINING PROTEIN 4"/>
    <property type="match status" value="1"/>
</dbReference>
<evidence type="ECO:0000256" key="4">
    <source>
        <dbReference type="ARBA" id="ARBA00022833"/>
    </source>
</evidence>
<protein>
    <submittedName>
        <fullName evidence="6">Uncharacterized protein</fullName>
    </submittedName>
</protein>
<evidence type="ECO:0000256" key="2">
    <source>
        <dbReference type="ARBA" id="ARBA00022723"/>
    </source>
</evidence>